<keyword evidence="2" id="KW-1185">Reference proteome</keyword>
<dbReference type="SUPFAM" id="SSF53955">
    <property type="entry name" value="Lysozyme-like"/>
    <property type="match status" value="1"/>
</dbReference>
<sequence>MALTSTFAKKLSTGLTIRVRSSRAGEPARVSSKARRLSLGAALCLMGISMQTMPLNAATNTDHLKLYLHSKLISEKQYKCALYVVHTESRWNVNAINGTHHGLFQMNNKRVKYMNGYQQIDMWHRYIQHRYHGKACVAMSHLKMKGWQ</sequence>
<protein>
    <recommendedName>
        <fullName evidence="3">Transglycosylase SLT domain-containing protein</fullName>
    </recommendedName>
</protein>
<comment type="caution">
    <text evidence="1">The sequence shown here is derived from an EMBL/GenBank/DDBJ whole genome shotgun (WGS) entry which is preliminary data.</text>
</comment>
<proteinExistence type="predicted"/>
<reference evidence="1 2" key="1">
    <citation type="journal article" date="2023" name="Plants (Basel)">
        <title>Bridging the Gap: Combining Genomics and Transcriptomics Approaches to Understand Stylosanthes scabra, an Orphan Legume from the Brazilian Caatinga.</title>
        <authorList>
            <person name="Ferreira-Neto J.R.C."/>
            <person name="da Silva M.D."/>
            <person name="Binneck E."/>
            <person name="de Melo N.F."/>
            <person name="da Silva R.H."/>
            <person name="de Melo A.L.T.M."/>
            <person name="Pandolfi V."/>
            <person name="Bustamante F.O."/>
            <person name="Brasileiro-Vidal A.C."/>
            <person name="Benko-Iseppon A.M."/>
        </authorList>
    </citation>
    <scope>NUCLEOTIDE SEQUENCE [LARGE SCALE GENOMIC DNA]</scope>
    <source>
        <tissue evidence="1">Leaves</tissue>
    </source>
</reference>
<name>A0ABU6T0G8_9FABA</name>
<dbReference type="InterPro" id="IPR023346">
    <property type="entry name" value="Lysozyme-like_dom_sf"/>
</dbReference>
<dbReference type="EMBL" id="JASCZI010067451">
    <property type="protein sequence ID" value="MED6142194.1"/>
    <property type="molecule type" value="Genomic_DNA"/>
</dbReference>
<gene>
    <name evidence="1" type="ORF">PIB30_111385</name>
</gene>
<evidence type="ECO:0000313" key="2">
    <source>
        <dbReference type="Proteomes" id="UP001341840"/>
    </source>
</evidence>
<evidence type="ECO:0000313" key="1">
    <source>
        <dbReference type="EMBL" id="MED6142194.1"/>
    </source>
</evidence>
<evidence type="ECO:0008006" key="3">
    <source>
        <dbReference type="Google" id="ProtNLM"/>
    </source>
</evidence>
<dbReference type="Proteomes" id="UP001341840">
    <property type="component" value="Unassembled WGS sequence"/>
</dbReference>
<accession>A0ABU6T0G8</accession>
<organism evidence="1 2">
    <name type="scientific">Stylosanthes scabra</name>
    <dbReference type="NCBI Taxonomy" id="79078"/>
    <lineage>
        <taxon>Eukaryota</taxon>
        <taxon>Viridiplantae</taxon>
        <taxon>Streptophyta</taxon>
        <taxon>Embryophyta</taxon>
        <taxon>Tracheophyta</taxon>
        <taxon>Spermatophyta</taxon>
        <taxon>Magnoliopsida</taxon>
        <taxon>eudicotyledons</taxon>
        <taxon>Gunneridae</taxon>
        <taxon>Pentapetalae</taxon>
        <taxon>rosids</taxon>
        <taxon>fabids</taxon>
        <taxon>Fabales</taxon>
        <taxon>Fabaceae</taxon>
        <taxon>Papilionoideae</taxon>
        <taxon>50 kb inversion clade</taxon>
        <taxon>dalbergioids sensu lato</taxon>
        <taxon>Dalbergieae</taxon>
        <taxon>Pterocarpus clade</taxon>
        <taxon>Stylosanthes</taxon>
    </lineage>
</organism>